<reference evidence="2 3" key="1">
    <citation type="submission" date="2014-04" db="EMBL/GenBank/DDBJ databases">
        <authorList>
            <consortium name="DOE Joint Genome Institute"/>
            <person name="Kuo A."/>
            <person name="Gay G."/>
            <person name="Dore J."/>
            <person name="Kohler A."/>
            <person name="Nagy L.G."/>
            <person name="Floudas D."/>
            <person name="Copeland A."/>
            <person name="Barry K.W."/>
            <person name="Cichocki N."/>
            <person name="Veneault-Fourrey C."/>
            <person name="LaButti K."/>
            <person name="Lindquist E.A."/>
            <person name="Lipzen A."/>
            <person name="Lundell T."/>
            <person name="Morin E."/>
            <person name="Murat C."/>
            <person name="Sun H."/>
            <person name="Tunlid A."/>
            <person name="Henrissat B."/>
            <person name="Grigoriev I.V."/>
            <person name="Hibbett D.S."/>
            <person name="Martin F."/>
            <person name="Nordberg H.P."/>
            <person name="Cantor M.N."/>
            <person name="Hua S.X."/>
        </authorList>
    </citation>
    <scope>NUCLEOTIDE SEQUENCE [LARGE SCALE GENOMIC DNA]</scope>
    <source>
        <strain evidence="3">h7</strain>
    </source>
</reference>
<evidence type="ECO:0000256" key="1">
    <source>
        <dbReference type="SAM" id="Phobius"/>
    </source>
</evidence>
<dbReference type="HOGENOM" id="CLU_1602928_0_0_1"/>
<feature type="transmembrane region" description="Helical" evidence="1">
    <location>
        <begin position="33"/>
        <end position="53"/>
    </location>
</feature>
<proteinExistence type="predicted"/>
<dbReference type="AlphaFoldDB" id="A0A0C3BCU7"/>
<keyword evidence="1" id="KW-0812">Transmembrane</keyword>
<keyword evidence="3" id="KW-1185">Reference proteome</keyword>
<evidence type="ECO:0000313" key="2">
    <source>
        <dbReference type="EMBL" id="KIM34635.1"/>
    </source>
</evidence>
<protein>
    <submittedName>
        <fullName evidence="2">Uncharacterized protein</fullName>
    </submittedName>
</protein>
<organism evidence="2 3">
    <name type="scientific">Hebeloma cylindrosporum</name>
    <dbReference type="NCBI Taxonomy" id="76867"/>
    <lineage>
        <taxon>Eukaryota</taxon>
        <taxon>Fungi</taxon>
        <taxon>Dikarya</taxon>
        <taxon>Basidiomycota</taxon>
        <taxon>Agaricomycotina</taxon>
        <taxon>Agaricomycetes</taxon>
        <taxon>Agaricomycetidae</taxon>
        <taxon>Agaricales</taxon>
        <taxon>Agaricineae</taxon>
        <taxon>Hymenogastraceae</taxon>
        <taxon>Hebeloma</taxon>
    </lineage>
</organism>
<keyword evidence="1" id="KW-0472">Membrane</keyword>
<dbReference type="EMBL" id="KN831897">
    <property type="protein sequence ID" value="KIM34635.1"/>
    <property type="molecule type" value="Genomic_DNA"/>
</dbReference>
<evidence type="ECO:0000313" key="3">
    <source>
        <dbReference type="Proteomes" id="UP000053424"/>
    </source>
</evidence>
<sequence length="166" mass="18331">MNSVMGMAVVPGSVIRLVLVEEGYWYHSVSPEFVLALIVPGICSAFSTLLGYLSPESYPQWRLTVILVSGFRSACAVLTNEARVLHGIICYLYSSEYTNTRNLTNSNIGGHIGKSFLRIHDLPHSAFITQKFMSQRSVNLLHSSDAIPEESGEQQFSTPIHSAPQE</sequence>
<keyword evidence="1" id="KW-1133">Transmembrane helix</keyword>
<accession>A0A0C3BCU7</accession>
<dbReference type="Proteomes" id="UP000053424">
    <property type="component" value="Unassembled WGS sequence"/>
</dbReference>
<name>A0A0C3BCU7_HEBCY</name>
<gene>
    <name evidence="2" type="ORF">M413DRAFT_33144</name>
</gene>
<reference evidence="3" key="2">
    <citation type="submission" date="2015-01" db="EMBL/GenBank/DDBJ databases">
        <title>Evolutionary Origins and Diversification of the Mycorrhizal Mutualists.</title>
        <authorList>
            <consortium name="DOE Joint Genome Institute"/>
            <consortium name="Mycorrhizal Genomics Consortium"/>
            <person name="Kohler A."/>
            <person name="Kuo A."/>
            <person name="Nagy L.G."/>
            <person name="Floudas D."/>
            <person name="Copeland A."/>
            <person name="Barry K.W."/>
            <person name="Cichocki N."/>
            <person name="Veneault-Fourrey C."/>
            <person name="LaButti K."/>
            <person name="Lindquist E.A."/>
            <person name="Lipzen A."/>
            <person name="Lundell T."/>
            <person name="Morin E."/>
            <person name="Murat C."/>
            <person name="Riley R."/>
            <person name="Ohm R."/>
            <person name="Sun H."/>
            <person name="Tunlid A."/>
            <person name="Henrissat B."/>
            <person name="Grigoriev I.V."/>
            <person name="Hibbett D.S."/>
            <person name="Martin F."/>
        </authorList>
    </citation>
    <scope>NUCLEOTIDE SEQUENCE [LARGE SCALE GENOMIC DNA]</scope>
    <source>
        <strain evidence="3">h7</strain>
    </source>
</reference>